<name>A0A0C7MXD6_9SACH</name>
<feature type="compositionally biased region" description="Acidic residues" evidence="1">
    <location>
        <begin position="398"/>
        <end position="413"/>
    </location>
</feature>
<dbReference type="GO" id="GO:0005634">
    <property type="term" value="C:nucleus"/>
    <property type="evidence" value="ECO:0007669"/>
    <property type="project" value="TreeGrafter"/>
</dbReference>
<dbReference type="GeneID" id="34683498"/>
<dbReference type="EMBL" id="LN736360">
    <property type="protein sequence ID" value="CEP60125.1"/>
    <property type="molecule type" value="Genomic_DNA"/>
</dbReference>
<evidence type="ECO:0000313" key="3">
    <source>
        <dbReference type="Proteomes" id="UP000054304"/>
    </source>
</evidence>
<dbReference type="PANTHER" id="PTHR13060:SF0">
    <property type="entry name" value="PROTEIN ECDYSONELESS HOMOLOG"/>
    <property type="match status" value="1"/>
</dbReference>
<dbReference type="OrthoDB" id="27237at2759"/>
<feature type="region of interest" description="Disordered" evidence="1">
    <location>
        <begin position="483"/>
        <end position="511"/>
    </location>
</feature>
<organism evidence="2 3">
    <name type="scientific">Lachancea lanzarotensis</name>
    <dbReference type="NCBI Taxonomy" id="1245769"/>
    <lineage>
        <taxon>Eukaryota</taxon>
        <taxon>Fungi</taxon>
        <taxon>Dikarya</taxon>
        <taxon>Ascomycota</taxon>
        <taxon>Saccharomycotina</taxon>
        <taxon>Saccharomycetes</taxon>
        <taxon>Saccharomycetales</taxon>
        <taxon>Saccharomycetaceae</taxon>
        <taxon>Lachancea</taxon>
    </lineage>
</organism>
<dbReference type="InterPro" id="IPR010770">
    <property type="entry name" value="Ecd"/>
</dbReference>
<evidence type="ECO:0000313" key="2">
    <source>
        <dbReference type="EMBL" id="CEP60125.1"/>
    </source>
</evidence>
<dbReference type="Pfam" id="PF07093">
    <property type="entry name" value="SGT1"/>
    <property type="match status" value="1"/>
</dbReference>
<sequence length="511" mass="57906">MDKEDLEEIDSASKQLWINESDAYIDVVKRPDETTLFFGIFYLDKWRDHDVKQKLEMTRAQLTELIGIWNRSYPWGNFEGIEVGIIENSDEKPFLFGSLCVERHQEAEERLVVCLLQKLSEQLDSSFFIKTCTSEGEFLLMECHDVLPSEYQYPMGNNRLWIHQGKFKFIPSDLAPRRGVRKQEALRFLTNEYFKLSENPSVTERIKKVTGLAYFPDSYVVDNLASLPLCLTDKALESKLRENPKAISLALNNIYMNGQDTKETVDISKLAGNESTVEFKVLISKAQEKFLAGFLRDSGIDLNSARLPSITGQIIAASLQDLVRNDELTLDSPSGSTPDILSSLKAKGLLNENYVTSGVDFVGALRRDDEITNEDAISRMQRLFSNIRMDMESGNAQETDEADNSSDDDDDDNLANTEAMNYFRDQNVDIDEDDFFEYFVTEALKLKQSDLEELRQKGNPGINSSPPNQEEREMLQELESLFGLGTKTDSGKFSDSVPADLLEARNSDPPA</sequence>
<evidence type="ECO:0000256" key="1">
    <source>
        <dbReference type="SAM" id="MobiDB-lite"/>
    </source>
</evidence>
<reference evidence="2 3" key="1">
    <citation type="submission" date="2014-12" db="EMBL/GenBank/DDBJ databases">
        <authorList>
            <person name="Neuveglise Cecile"/>
        </authorList>
    </citation>
    <scope>NUCLEOTIDE SEQUENCE [LARGE SCALE GENOMIC DNA]</scope>
    <source>
        <strain evidence="2 3">CBS 12615</strain>
    </source>
</reference>
<dbReference type="STRING" id="1245769.A0A0C7MXD6"/>
<dbReference type="Proteomes" id="UP000054304">
    <property type="component" value="Unassembled WGS sequence"/>
</dbReference>
<feature type="region of interest" description="Disordered" evidence="1">
    <location>
        <begin position="394"/>
        <end position="415"/>
    </location>
</feature>
<gene>
    <name evidence="2" type="ORF">LALA0_S01e03598g</name>
</gene>
<proteinExistence type="predicted"/>
<protein>
    <submittedName>
        <fullName evidence="2">LALA0S01e03598g1_1</fullName>
    </submittedName>
</protein>
<accession>A0A0C7MXD6</accession>
<dbReference type="AlphaFoldDB" id="A0A0C7MXD6"/>
<dbReference type="HOGENOM" id="CLU_040069_0_0_1"/>
<feature type="compositionally biased region" description="Basic and acidic residues" evidence="1">
    <location>
        <begin position="502"/>
        <end position="511"/>
    </location>
</feature>
<dbReference type="RefSeq" id="XP_022626370.1">
    <property type="nucleotide sequence ID" value="XM_022774255.1"/>
</dbReference>
<keyword evidence="3" id="KW-1185">Reference proteome</keyword>
<dbReference type="PANTHER" id="PTHR13060">
    <property type="entry name" value="SGT1 PROTEIN HSGT1 SUPPRESSOR OF GCR2"/>
    <property type="match status" value="1"/>
</dbReference>